<evidence type="ECO:0000256" key="6">
    <source>
        <dbReference type="ARBA" id="ARBA00022771"/>
    </source>
</evidence>
<dbReference type="CDD" id="cd00066">
    <property type="entry name" value="G-alpha"/>
    <property type="match status" value="1"/>
</dbReference>
<evidence type="ECO:0000256" key="16">
    <source>
        <dbReference type="PROSITE-ProRule" id="PRU00708"/>
    </source>
</evidence>
<evidence type="ECO:0000256" key="9">
    <source>
        <dbReference type="ARBA" id="ARBA00022946"/>
    </source>
</evidence>
<feature type="repeat" description="PPR" evidence="16">
    <location>
        <begin position="1514"/>
        <end position="1548"/>
    </location>
</feature>
<feature type="repeat" description="PPR" evidence="16">
    <location>
        <begin position="1178"/>
        <end position="1212"/>
    </location>
</feature>
<dbReference type="InterPro" id="IPR027417">
    <property type="entry name" value="P-loop_NTPase"/>
</dbReference>
<sequence>MAGAGAVGGSNWEEMVRRMLPPGTTIPEAPANLDYSIALEYDGPPVSYELPRIDPVDLPAIPTAQPVSGPLVPGRSNGVVAPVVRPVFMPPVHRKQDAHRAEPPPVAAQGRRRRSSESVDSAPQNEGFSDDDDSCSVSQESAHNFHGQRGGRTAAQEGRRAQVVTFGVTEDSRYESKEFDDVSEQYVAVTKKEKRGRTCSRCGKRKWESKESCIVCDARFCSYCVLRAMGSMPEGRKCITCIGQPIDESKRSKLGKGSRILSRLLSPLEVRQILKAEKECQANQLRPEQLIINGFPLNPDEMASLLSCQRPPQKLKPGRYWYDKESGLWGKEGEKPDRVVSTNLTFNGKLQPNASNGNTQVYMNGREITKIELRVLKIAQVQCPRDTHFWVYHDGGYEEEGQNNIKGKIWESPVTRFACALFSLPVPPANSDEPKDEAPYSARTVPDYLDQKRIQKLLILGSPGAGTSTIFKQAKLLYDTRFTQEELDSIKLMIQSNMFKYLGILLEGRERFEEEALAGSNNPSSEDENTQHDGNKSNGSDSCIYSINAKLKKFSDWLLDIIAMGDLDAFFPAATREYAPIVEEMWKDPAIQATYKRKDELHFLPDVAEYFLSRAIEVSSNEYEPSEKDIIYAEGVTQGNGLAFIEFTLDDRSPMSEMYTDNHEPHSQTLNKYQLIRVSAKGMNEGCKWVEMFEDVSMVIFSVALSDYDQLGAPSSGGNSPLVNKMIQSRDLFEATIRQPCFRDMPFVLVLNKFDLFEEKIGRVPLSTCEWFSDFCPLRTHHNNQSLAHQAFYYVAMKFKELYAACTDRKLFVWQARARDRLTVDEAFKFIREVLKWEDEKDGGGYYPDESFYSTTELSSSRKKNTNNLTLSPLTFPRSSPSNGGGDRRRRRIHPPAATSWSLSSGTSSSSSSSQRQRPYRRLLHDEAQRLRRERRGQGSGAHTPRWVRRTPDQMARYVEDDRAGHVYGRHVVAAVRAARATASCSSPSSADMREAMASFVAKLTFREMCFVLHELRGWRQARDFFAWMKLQLCYEPSVVAYTILLRLYGQVGKVKLAEVTFLEMLQAGCEPDAVACGTLLCAYARWGKLNDMLMFYAAVRRRDIVPSISVFNFMVSSLQKQKLHGKVIHLWEQMLEANVAPNQFTYTVVIGSYAKEGMLEEAMDAFGEMKRRRFVPEEATYSLLISLCAKHGKGEEALGLYDEMKVKSIVPSNYTCASVLTLYYKNEDYSKALSLFSEMEQNKIVPDEVIYGILVRIYGKLGLYEDAQRMFEEIDKAGLLSDEQTYVAMAQVHMNVQNYDRALQVLDAMRARNVKPSQFSYSALLRCHVAKEDVDAAEDTFRALSNYGPPDVFCCNDLLRLYMRLGHLDKARALILKMRKEALQFDEDLCVTVLEVCCKTSINKDTDNLTEVIQNEGSSSKVLNPTDSSTLSMMLKSLLDKPGGLSSVSQLIMKFAREGSTDEAKFLYEHLTELGAKPDDTAIATLIVQYGQAQQLEQAQKLFETASTSFPVGGSVYNAMVDALCRCGKTEEAYRLFMELIDQGHNGDAVTISILVTHLTKQEKFQEAENIIYRCLHDEAELDTVVYNTFIKSMLESGKLYSAVSIYDRMISSGIPRSMQTFNIMISVYGQGGKLEKAVEMFSAAQELGLPIDEKTYTNMLSFYGKAGKHHEASLLFSRMKEDGIRPGKISFNTMINAYATSGLHNEAEIIFQEMQKNNHVPDSHTYLALIRAYTEGKCYSKAEEAIQMMLRSNMTPSCTHFNHLISAFLKEGQIDEAQRMYNQMEEAGIPADLACCRTMMRMHLDHGYVDDGILFFETACRLLKPDSFILSAAFHLYEHSGRESEAGDVLDAINMSGASFLRNLKVGSKLEQVRNDTHAS</sequence>
<dbReference type="Pfam" id="PF17177">
    <property type="entry name" value="PPR_long"/>
    <property type="match status" value="2"/>
</dbReference>
<dbReference type="SUPFAM" id="SSF47895">
    <property type="entry name" value="Transducin (alpha subunit), insertion domain"/>
    <property type="match status" value="1"/>
</dbReference>
<dbReference type="SUPFAM" id="SSF52540">
    <property type="entry name" value="P-loop containing nucleoside triphosphate hydrolases"/>
    <property type="match status" value="1"/>
</dbReference>
<dbReference type="GO" id="GO:0005634">
    <property type="term" value="C:nucleus"/>
    <property type="evidence" value="ECO:0007669"/>
    <property type="project" value="UniProtKB-SubCell"/>
</dbReference>
<comment type="similarity">
    <text evidence="13">Belongs to the G-alpha family. XLG subfamily.</text>
</comment>
<dbReference type="Pfam" id="PF00503">
    <property type="entry name" value="G-alpha"/>
    <property type="match status" value="1"/>
</dbReference>
<comment type="similarity">
    <text evidence="2">Belongs to the PPR family. P subfamily.</text>
</comment>
<keyword evidence="5 14" id="KW-0547">Nucleotide-binding</keyword>
<dbReference type="GO" id="GO:0031683">
    <property type="term" value="F:G-protein beta/gamma-subunit complex binding"/>
    <property type="evidence" value="ECO:0007669"/>
    <property type="project" value="InterPro"/>
</dbReference>
<evidence type="ECO:0000313" key="20">
    <source>
        <dbReference type="Proteomes" id="UP000008022"/>
    </source>
</evidence>
<evidence type="ECO:0000256" key="17">
    <source>
        <dbReference type="SAM" id="MobiDB-lite"/>
    </source>
</evidence>
<dbReference type="GO" id="GO:0005525">
    <property type="term" value="F:GTP binding"/>
    <property type="evidence" value="ECO:0007669"/>
    <property type="project" value="UniProtKB-KW"/>
</dbReference>
<feature type="binding site" evidence="15">
    <location>
        <position position="637"/>
    </location>
    <ligand>
        <name>Mg(2+)</name>
        <dbReference type="ChEBI" id="CHEBI:18420"/>
    </ligand>
</feature>
<feature type="repeat" description="PPR" evidence="16">
    <location>
        <begin position="1038"/>
        <end position="1072"/>
    </location>
</feature>
<evidence type="ECO:0000256" key="4">
    <source>
        <dbReference type="ARBA" id="ARBA00022737"/>
    </source>
</evidence>
<dbReference type="FunFam" id="3.40.50.300:FF:001044">
    <property type="entry name" value="Extra-large guanine nucleotide-binding protein 3"/>
    <property type="match status" value="1"/>
</dbReference>
<evidence type="ECO:0000259" key="18">
    <source>
        <dbReference type="Pfam" id="PF17177"/>
    </source>
</evidence>
<evidence type="ECO:0000256" key="8">
    <source>
        <dbReference type="ARBA" id="ARBA00022837"/>
    </source>
</evidence>
<reference evidence="20" key="1">
    <citation type="submission" date="2013-06" db="EMBL/GenBank/DDBJ databases">
        <authorList>
            <person name="Zhao Q."/>
        </authorList>
    </citation>
    <scope>NUCLEOTIDE SEQUENCE</scope>
    <source>
        <strain evidence="20">cv. W1943</strain>
    </source>
</reference>
<feature type="repeat" description="PPR" evidence="16">
    <location>
        <begin position="1759"/>
        <end position="1793"/>
    </location>
</feature>
<dbReference type="SUPFAM" id="SSF48452">
    <property type="entry name" value="TPR-like"/>
    <property type="match status" value="2"/>
</dbReference>
<feature type="compositionally biased region" description="Polar residues" evidence="17">
    <location>
        <begin position="118"/>
        <end position="127"/>
    </location>
</feature>
<keyword evidence="3 15" id="KW-0479">Metal-binding</keyword>
<keyword evidence="10 14" id="KW-0342">GTP-binding</keyword>
<feature type="region of interest" description="Disordered" evidence="17">
    <location>
        <begin position="515"/>
        <end position="538"/>
    </location>
</feature>
<dbReference type="SMART" id="SM00275">
    <property type="entry name" value="G_alpha"/>
    <property type="match status" value="1"/>
</dbReference>
<dbReference type="NCBIfam" id="TIGR00756">
    <property type="entry name" value="PPR"/>
    <property type="match status" value="12"/>
</dbReference>
<keyword evidence="20" id="KW-1185">Reference proteome</keyword>
<dbReference type="PRINTS" id="PR00318">
    <property type="entry name" value="GPROTEINA"/>
</dbReference>
<feature type="repeat" description="PPR" evidence="16">
    <location>
        <begin position="1584"/>
        <end position="1618"/>
    </location>
</feature>
<feature type="domain" description="PROP1-like PPR" evidence="18">
    <location>
        <begin position="1295"/>
        <end position="1401"/>
    </location>
</feature>
<comment type="subcellular location">
    <subcellularLocation>
        <location evidence="1">Nucleus</location>
    </subcellularLocation>
</comment>
<feature type="repeat" description="PPR" evidence="16">
    <location>
        <begin position="1724"/>
        <end position="1758"/>
    </location>
</feature>
<feature type="repeat" description="PPR" evidence="16">
    <location>
        <begin position="1689"/>
        <end position="1723"/>
    </location>
</feature>
<feature type="repeat" description="PPR" evidence="16">
    <location>
        <begin position="1654"/>
        <end position="1688"/>
    </location>
</feature>
<keyword evidence="15" id="KW-0460">Magnesium</keyword>
<feature type="repeat" description="PPR" evidence="16">
    <location>
        <begin position="1248"/>
        <end position="1282"/>
    </location>
</feature>
<evidence type="ECO:0000313" key="19">
    <source>
        <dbReference type="EnsemblPlants" id="ORUFI06G00700.1"/>
    </source>
</evidence>
<feature type="repeat" description="PPR" evidence="16">
    <location>
        <begin position="1073"/>
        <end position="1107"/>
    </location>
</feature>
<dbReference type="OMA" id="HYCLANG"/>
<feature type="domain" description="PROP1-like PPR" evidence="18">
    <location>
        <begin position="1113"/>
        <end position="1276"/>
    </location>
</feature>
<feature type="region of interest" description="Disordered" evidence="17">
    <location>
        <begin position="857"/>
        <end position="922"/>
    </location>
</feature>
<dbReference type="Gene3D" id="1.25.40.10">
    <property type="entry name" value="Tetratricopeptide repeat domain"/>
    <property type="match status" value="7"/>
</dbReference>
<evidence type="ECO:0000256" key="15">
    <source>
        <dbReference type="PIRSR" id="PIRSR601019-2"/>
    </source>
</evidence>
<feature type="binding site" evidence="14">
    <location>
        <position position="818"/>
    </location>
    <ligand>
        <name>GTP</name>
        <dbReference type="ChEBI" id="CHEBI:37565"/>
    </ligand>
</feature>
<feature type="compositionally biased region" description="Low complexity" evidence="17">
    <location>
        <begin position="900"/>
        <end position="914"/>
    </location>
</feature>
<dbReference type="PANTHER" id="PTHR47447:SF24">
    <property type="entry name" value="PENTATRICOPEPTIDE REPEAT-CONTAINING PROTEIN"/>
    <property type="match status" value="1"/>
</dbReference>
<dbReference type="GO" id="GO:0003924">
    <property type="term" value="F:GTPase activity"/>
    <property type="evidence" value="ECO:0007669"/>
    <property type="project" value="InterPro"/>
</dbReference>
<evidence type="ECO:0000256" key="3">
    <source>
        <dbReference type="ARBA" id="ARBA00022723"/>
    </source>
</evidence>
<dbReference type="InterPro" id="IPR011990">
    <property type="entry name" value="TPR-like_helical_dom_sf"/>
</dbReference>
<feature type="repeat" description="PPR" evidence="16">
    <location>
        <begin position="1143"/>
        <end position="1177"/>
    </location>
</feature>
<dbReference type="eggNOG" id="KOG4197">
    <property type="taxonomic scope" value="Eukaryota"/>
</dbReference>
<feature type="repeat" description="PPR" evidence="16">
    <location>
        <begin position="1108"/>
        <end position="1142"/>
    </location>
</feature>
<proteinExistence type="inferred from homology"/>
<reference evidence="19" key="2">
    <citation type="submission" date="2015-06" db="UniProtKB">
        <authorList>
            <consortium name="EnsemblPlants"/>
        </authorList>
    </citation>
    <scope>IDENTIFICATION</scope>
</reference>
<feature type="repeat" description="PPR" evidence="16">
    <location>
        <begin position="1283"/>
        <end position="1317"/>
    </location>
</feature>
<dbReference type="eggNOG" id="KOG0082">
    <property type="taxonomic scope" value="Eukaryota"/>
</dbReference>
<dbReference type="GO" id="GO:0007186">
    <property type="term" value="P:G protein-coupled receptor signaling pathway"/>
    <property type="evidence" value="ECO:0007669"/>
    <property type="project" value="InterPro"/>
</dbReference>
<protein>
    <recommendedName>
        <fullName evidence="18">PROP1-like PPR domain-containing protein</fullName>
    </recommendedName>
</protein>
<organism evidence="19 20">
    <name type="scientific">Oryza rufipogon</name>
    <name type="common">Brownbeard rice</name>
    <name type="synonym">Asian wild rice</name>
    <dbReference type="NCBI Taxonomy" id="4529"/>
    <lineage>
        <taxon>Eukaryota</taxon>
        <taxon>Viridiplantae</taxon>
        <taxon>Streptophyta</taxon>
        <taxon>Embryophyta</taxon>
        <taxon>Tracheophyta</taxon>
        <taxon>Spermatophyta</taxon>
        <taxon>Magnoliopsida</taxon>
        <taxon>Liliopsida</taxon>
        <taxon>Poales</taxon>
        <taxon>Poaceae</taxon>
        <taxon>BOP clade</taxon>
        <taxon>Oryzoideae</taxon>
        <taxon>Oryzeae</taxon>
        <taxon>Oryzinae</taxon>
        <taxon>Oryza</taxon>
    </lineage>
</organism>
<feature type="repeat" description="PPR" evidence="16">
    <location>
        <begin position="1352"/>
        <end position="1386"/>
    </location>
</feature>
<dbReference type="Gramene" id="ORUFI06G00700.1">
    <property type="protein sequence ID" value="ORUFI06G00700.1"/>
    <property type="gene ID" value="ORUFI06G00700"/>
</dbReference>
<dbReference type="InterPro" id="IPR001019">
    <property type="entry name" value="Gprotein_alpha_su"/>
</dbReference>
<keyword evidence="4" id="KW-0677">Repeat</keyword>
<evidence type="ECO:0000256" key="13">
    <source>
        <dbReference type="ARBA" id="ARBA00060880"/>
    </source>
</evidence>
<dbReference type="Gene3D" id="1.10.400.10">
    <property type="entry name" value="GI Alpha 1, domain 2-like"/>
    <property type="match status" value="1"/>
</dbReference>
<dbReference type="InterPro" id="IPR033443">
    <property type="entry name" value="PROP1-like_PPR_dom"/>
</dbReference>
<keyword evidence="8" id="KW-0106">Calcium</keyword>
<dbReference type="PROSITE" id="PS51882">
    <property type="entry name" value="G_ALPHA"/>
    <property type="match status" value="1"/>
</dbReference>
<keyword evidence="12" id="KW-0539">Nucleus</keyword>
<dbReference type="HOGENOM" id="CLU_236983_0_0_1"/>
<dbReference type="InterPro" id="IPR011025">
    <property type="entry name" value="GproteinA_insert"/>
</dbReference>
<evidence type="ECO:0000256" key="1">
    <source>
        <dbReference type="ARBA" id="ARBA00004123"/>
    </source>
</evidence>
<evidence type="ECO:0000256" key="10">
    <source>
        <dbReference type="ARBA" id="ARBA00023134"/>
    </source>
</evidence>
<feature type="region of interest" description="Disordered" evidence="17">
    <location>
        <begin position="91"/>
        <end position="159"/>
    </location>
</feature>
<name>A0A0E0PSJ7_ORYRU</name>
<keyword evidence="11" id="KW-0807">Transducer</keyword>
<evidence type="ECO:0000256" key="14">
    <source>
        <dbReference type="PIRSR" id="PIRSR601019-1"/>
    </source>
</evidence>
<evidence type="ECO:0000256" key="7">
    <source>
        <dbReference type="ARBA" id="ARBA00022833"/>
    </source>
</evidence>
<feature type="binding site" evidence="15">
    <location>
        <position position="468"/>
    </location>
    <ligand>
        <name>Mg(2+)</name>
        <dbReference type="ChEBI" id="CHEBI:18420"/>
    </ligand>
</feature>
<dbReference type="EnsemblPlants" id="ORUFI06G00700.1">
    <property type="protein sequence ID" value="ORUFI06G00700.1"/>
    <property type="gene ID" value="ORUFI06G00700"/>
</dbReference>
<dbReference type="Pfam" id="PF01535">
    <property type="entry name" value="PPR"/>
    <property type="match status" value="1"/>
</dbReference>
<evidence type="ECO:0000256" key="12">
    <source>
        <dbReference type="ARBA" id="ARBA00023242"/>
    </source>
</evidence>
<evidence type="ECO:0000256" key="2">
    <source>
        <dbReference type="ARBA" id="ARBA00007626"/>
    </source>
</evidence>
<dbReference type="Proteomes" id="UP000008022">
    <property type="component" value="Unassembled WGS sequence"/>
</dbReference>
<evidence type="ECO:0000256" key="11">
    <source>
        <dbReference type="ARBA" id="ARBA00023224"/>
    </source>
</evidence>
<dbReference type="GO" id="GO:0008270">
    <property type="term" value="F:zinc ion binding"/>
    <property type="evidence" value="ECO:0007669"/>
    <property type="project" value="UniProtKB-KW"/>
</dbReference>
<dbReference type="PROSITE" id="PS51375">
    <property type="entry name" value="PPR"/>
    <property type="match status" value="16"/>
</dbReference>
<evidence type="ECO:0000256" key="5">
    <source>
        <dbReference type="ARBA" id="ARBA00022741"/>
    </source>
</evidence>
<feature type="repeat" description="PPR" evidence="16">
    <location>
        <begin position="1213"/>
        <end position="1247"/>
    </location>
</feature>
<accession>A0A0E0PSJ7</accession>
<dbReference type="Gene3D" id="3.40.50.300">
    <property type="entry name" value="P-loop containing nucleotide triphosphate hydrolases"/>
    <property type="match status" value="1"/>
</dbReference>
<feature type="binding site" evidence="14">
    <location>
        <begin position="752"/>
        <end position="755"/>
    </location>
    <ligand>
        <name>GTP</name>
        <dbReference type="ChEBI" id="CHEBI:37565"/>
    </ligand>
</feature>
<feature type="compositionally biased region" description="Polar residues" evidence="17">
    <location>
        <begin position="866"/>
        <end position="882"/>
    </location>
</feature>
<feature type="repeat" description="PPR" evidence="16">
    <location>
        <begin position="1619"/>
        <end position="1653"/>
    </location>
</feature>
<dbReference type="InterPro" id="IPR002885">
    <property type="entry name" value="PPR_rpt"/>
</dbReference>
<keyword evidence="6" id="KW-0863">Zinc-finger</keyword>
<dbReference type="Pfam" id="PF13041">
    <property type="entry name" value="PPR_2"/>
    <property type="match status" value="5"/>
</dbReference>
<dbReference type="STRING" id="4529.A0A0E0PSJ7"/>
<dbReference type="FunFam" id="1.10.400.10:FF:000005">
    <property type="entry name" value="Extra-large guanine nucleotide-binding protein 3"/>
    <property type="match status" value="1"/>
</dbReference>
<keyword evidence="7" id="KW-0862">Zinc</keyword>
<dbReference type="PANTHER" id="PTHR47447">
    <property type="entry name" value="OS03G0856100 PROTEIN"/>
    <property type="match status" value="1"/>
</dbReference>
<keyword evidence="9" id="KW-0809">Transit peptide</keyword>